<sequence length="38" mass="4045">MKDAIVAAQAASDPVALLHTFTCYLVNEAPDVRAGHTF</sequence>
<proteinExistence type="predicted"/>
<comment type="caution">
    <text evidence="1">The sequence shown here is derived from an EMBL/GenBank/DDBJ whole genome shotgun (WGS) entry which is preliminary data.</text>
</comment>
<dbReference type="Proteomes" id="UP001320843">
    <property type="component" value="Unassembled WGS sequence"/>
</dbReference>
<keyword evidence="2" id="KW-1185">Reference proteome</keyword>
<evidence type="ECO:0000313" key="2">
    <source>
        <dbReference type="Proteomes" id="UP001320843"/>
    </source>
</evidence>
<accession>A0ABT3E212</accession>
<protein>
    <submittedName>
        <fullName evidence="1">Uncharacterized protein</fullName>
    </submittedName>
</protein>
<gene>
    <name evidence="1" type="ORF">NB700_004361</name>
</gene>
<name>A0ABT3E212_9XANT</name>
<organism evidence="1 2">
    <name type="scientific">Xanthomonas sacchari</name>
    <dbReference type="NCBI Taxonomy" id="56458"/>
    <lineage>
        <taxon>Bacteria</taxon>
        <taxon>Pseudomonadati</taxon>
        <taxon>Pseudomonadota</taxon>
        <taxon>Gammaproteobacteria</taxon>
        <taxon>Lysobacterales</taxon>
        <taxon>Lysobacteraceae</taxon>
        <taxon>Xanthomonas</taxon>
    </lineage>
</organism>
<reference evidence="1 2" key="1">
    <citation type="submission" date="2022-06" db="EMBL/GenBank/DDBJ databases">
        <title>Dynamics of rice microbiomes reveals core vertical transmitted seed endophytes.</title>
        <authorList>
            <person name="Liao K."/>
            <person name="Zhang X."/>
        </authorList>
    </citation>
    <scope>NUCLEOTIDE SEQUENCE [LARGE SCALE GENOMIC DNA]</scope>
    <source>
        <strain evidence="1 2">YT10-10-1</strain>
    </source>
</reference>
<dbReference type="EMBL" id="JANFWR010000123">
    <property type="protein sequence ID" value="MCW0401805.1"/>
    <property type="molecule type" value="Genomic_DNA"/>
</dbReference>
<evidence type="ECO:0000313" key="1">
    <source>
        <dbReference type="EMBL" id="MCW0401805.1"/>
    </source>
</evidence>